<name>H8FPX9_MAGML</name>
<protein>
    <submittedName>
        <fullName evidence="1">Uncharacterized protein</fullName>
    </submittedName>
</protein>
<evidence type="ECO:0000313" key="2">
    <source>
        <dbReference type="Proteomes" id="UP000004169"/>
    </source>
</evidence>
<dbReference type="Proteomes" id="UP000004169">
    <property type="component" value="Unassembled WGS sequence"/>
</dbReference>
<organism evidence="1 2">
    <name type="scientific">Magnetospirillum molischianum DSM 120</name>
    <dbReference type="NCBI Taxonomy" id="1150626"/>
    <lineage>
        <taxon>Bacteria</taxon>
        <taxon>Pseudomonadati</taxon>
        <taxon>Pseudomonadota</taxon>
        <taxon>Alphaproteobacteria</taxon>
        <taxon>Rhodospirillales</taxon>
        <taxon>Rhodospirillaceae</taxon>
        <taxon>Magnetospirillum</taxon>
    </lineage>
</organism>
<evidence type="ECO:0000313" key="1">
    <source>
        <dbReference type="EMBL" id="CCG40417.1"/>
    </source>
</evidence>
<proteinExistence type="predicted"/>
<keyword evidence="2" id="KW-1185">Reference proteome</keyword>
<sequence>MFRARWTDLIHDEWIRNLLVNRPDLTRVQLERVRDLMNTHSRDVIAHGVGKRACAEARNMGQPMNEVSDPLPPE</sequence>
<gene>
    <name evidence="1" type="ORF">PHAMO_200002</name>
</gene>
<dbReference type="STRING" id="1150626.PHAMO_200002"/>
<dbReference type="AlphaFoldDB" id="H8FPX9"/>
<dbReference type="EMBL" id="CAHP01000013">
    <property type="protein sequence ID" value="CCG40417.1"/>
    <property type="molecule type" value="Genomic_DNA"/>
</dbReference>
<accession>H8FPX9</accession>
<reference evidence="1 2" key="1">
    <citation type="journal article" date="2012" name="J. Bacteriol.">
        <title>Draft Genome Sequence of the Purple Photosynthetic Bacterium Phaeospirillum molischianum DSM120, a Particularly Versatile Bacterium.</title>
        <authorList>
            <person name="Duquesne K."/>
            <person name="Prima V."/>
            <person name="Ji B."/>
            <person name="Rouy Z."/>
            <person name="Medigue C."/>
            <person name="Talla E."/>
            <person name="Sturgis J.N."/>
        </authorList>
    </citation>
    <scope>NUCLEOTIDE SEQUENCE [LARGE SCALE GENOMIC DNA]</scope>
    <source>
        <strain evidence="2">DSM120</strain>
    </source>
</reference>
<comment type="caution">
    <text evidence="1">The sequence shown here is derived from an EMBL/GenBank/DDBJ whole genome shotgun (WGS) entry which is preliminary data.</text>
</comment>